<dbReference type="InterPro" id="IPR004467">
    <property type="entry name" value="Or_phspho_trans_dom"/>
</dbReference>
<keyword evidence="3 6" id="KW-0328">Glycosyltransferase</keyword>
<reference evidence="8" key="1">
    <citation type="submission" date="2021-01" db="EMBL/GenBank/DDBJ databases">
        <title>Marivirga sp. nov., isolated from intertidal surface sediments.</title>
        <authorList>
            <person name="Zhang M."/>
        </authorList>
    </citation>
    <scope>NUCLEOTIDE SEQUENCE</scope>
    <source>
        <strain evidence="8">SM1354</strain>
    </source>
</reference>
<evidence type="ECO:0000313" key="9">
    <source>
        <dbReference type="Proteomes" id="UP000642920"/>
    </source>
</evidence>
<dbReference type="InterPro" id="IPR000836">
    <property type="entry name" value="PRTase_dom"/>
</dbReference>
<name>A0A937AFS1_9BACT</name>
<feature type="binding site" evidence="6">
    <location>
        <position position="132"/>
    </location>
    <ligand>
        <name>orotate</name>
        <dbReference type="ChEBI" id="CHEBI:30839"/>
    </ligand>
</feature>
<evidence type="ECO:0000256" key="4">
    <source>
        <dbReference type="ARBA" id="ARBA00022679"/>
    </source>
</evidence>
<proteinExistence type="inferred from homology"/>
<comment type="similarity">
    <text evidence="6">Belongs to the purine/pyrimidine phosphoribosyltransferase family. PyrE subfamily.</text>
</comment>
<dbReference type="PANTHER" id="PTHR19278:SF9">
    <property type="entry name" value="URIDINE 5'-MONOPHOSPHATE SYNTHASE"/>
    <property type="match status" value="1"/>
</dbReference>
<evidence type="ECO:0000256" key="3">
    <source>
        <dbReference type="ARBA" id="ARBA00022676"/>
    </source>
</evidence>
<comment type="function">
    <text evidence="6">Catalyzes the transfer of a ribosyl phosphate group from 5-phosphoribose 1-diphosphate to orotate, leading to the formation of orotidine monophosphate (OMP).</text>
</comment>
<comment type="caution">
    <text evidence="8">The sequence shown here is derived from an EMBL/GenBank/DDBJ whole genome shotgun (WGS) entry which is preliminary data.</text>
</comment>
<gene>
    <name evidence="6" type="primary">pyrE</name>
    <name evidence="8" type="ORF">JKP34_09140</name>
</gene>
<accession>A0A937AFS1</accession>
<sequence length="215" mass="23403">MIKLASADTAHAVAEQLLNVGAIKIQPEKPFTWASGWKSPIYCDNRLSLSFPETRSIIKDFLVKQVKANYPDVEAIAGVATAGIPQGALVADALDLPFLYVRSKPKGHGMENMIEGKVDKGQKVVLVEDLVSTGGSSLKAAKAVEEAGGKVLGMAAIFTYGFDLAEDNFQKANVELVCLSNYEYLLEKALKMNVIEQKDETTLKEWRANPADWGK</sequence>
<keyword evidence="9" id="KW-1185">Reference proteome</keyword>
<dbReference type="GO" id="GO:0004588">
    <property type="term" value="F:orotate phosphoribosyltransferase activity"/>
    <property type="evidence" value="ECO:0007669"/>
    <property type="project" value="UniProtKB-UniRule"/>
</dbReference>
<feature type="domain" description="Phosphoribosyltransferase" evidence="7">
    <location>
        <begin position="75"/>
        <end position="161"/>
    </location>
</feature>
<dbReference type="Pfam" id="PF00156">
    <property type="entry name" value="Pribosyltran"/>
    <property type="match status" value="1"/>
</dbReference>
<dbReference type="SUPFAM" id="SSF53271">
    <property type="entry name" value="PRTase-like"/>
    <property type="match status" value="1"/>
</dbReference>
<dbReference type="Proteomes" id="UP000642920">
    <property type="component" value="Unassembled WGS sequence"/>
</dbReference>
<evidence type="ECO:0000256" key="6">
    <source>
        <dbReference type="HAMAP-Rule" id="MF_01208"/>
    </source>
</evidence>
<dbReference type="GO" id="GO:0019856">
    <property type="term" value="P:pyrimidine nucleobase biosynthetic process"/>
    <property type="evidence" value="ECO:0007669"/>
    <property type="project" value="TreeGrafter"/>
</dbReference>
<feature type="binding site" description="in other chain" evidence="6">
    <location>
        <begin position="128"/>
        <end position="136"/>
    </location>
    <ligand>
        <name>5-phospho-alpha-D-ribose 1-diphosphate</name>
        <dbReference type="ChEBI" id="CHEBI:58017"/>
        <note>ligand shared between dimeric partners</note>
    </ligand>
</feature>
<dbReference type="EC" id="2.4.2.10" evidence="2 6"/>
<evidence type="ECO:0000259" key="7">
    <source>
        <dbReference type="Pfam" id="PF00156"/>
    </source>
</evidence>
<dbReference type="GO" id="GO:0044205">
    <property type="term" value="P:'de novo' UMP biosynthetic process"/>
    <property type="evidence" value="ECO:0007669"/>
    <property type="project" value="UniProtKB-UniRule"/>
</dbReference>
<protein>
    <recommendedName>
        <fullName evidence="2 6">Orotate phosphoribosyltransferase</fullName>
        <shortName evidence="6">OPRT</shortName>
        <shortName evidence="6">OPRTase</shortName>
        <ecNumber evidence="2 6">2.4.2.10</ecNumber>
    </recommendedName>
</protein>
<comment type="cofactor">
    <cofactor evidence="6">
        <name>Mg(2+)</name>
        <dbReference type="ChEBI" id="CHEBI:18420"/>
    </cofactor>
</comment>
<dbReference type="Gene3D" id="3.40.50.2020">
    <property type="match status" value="1"/>
</dbReference>
<dbReference type="InterPro" id="IPR023031">
    <property type="entry name" value="OPRT"/>
</dbReference>
<comment type="catalytic activity">
    <reaction evidence="6">
        <text>orotidine 5'-phosphate + diphosphate = orotate + 5-phospho-alpha-D-ribose 1-diphosphate</text>
        <dbReference type="Rhea" id="RHEA:10380"/>
        <dbReference type="ChEBI" id="CHEBI:30839"/>
        <dbReference type="ChEBI" id="CHEBI:33019"/>
        <dbReference type="ChEBI" id="CHEBI:57538"/>
        <dbReference type="ChEBI" id="CHEBI:58017"/>
        <dbReference type="EC" id="2.4.2.10"/>
    </reaction>
</comment>
<dbReference type="GO" id="GO:0000287">
    <property type="term" value="F:magnesium ion binding"/>
    <property type="evidence" value="ECO:0007669"/>
    <property type="project" value="UniProtKB-UniRule"/>
</dbReference>
<evidence type="ECO:0000313" key="8">
    <source>
        <dbReference type="EMBL" id="MBL0765413.1"/>
    </source>
</evidence>
<dbReference type="PANTHER" id="PTHR19278">
    <property type="entry name" value="OROTATE PHOSPHORIBOSYLTRANSFERASE"/>
    <property type="match status" value="1"/>
</dbReference>
<comment type="subunit">
    <text evidence="6">Homodimer.</text>
</comment>
<feature type="binding site" evidence="6">
    <location>
        <position position="102"/>
    </location>
    <ligand>
        <name>5-phospho-alpha-D-ribose 1-diphosphate</name>
        <dbReference type="ChEBI" id="CHEBI:58017"/>
        <note>ligand shared between dimeric partners</note>
    </ligand>
</feature>
<evidence type="ECO:0000256" key="1">
    <source>
        <dbReference type="ARBA" id="ARBA00004889"/>
    </source>
</evidence>
<comment type="caution">
    <text evidence="6">Lacks conserved residue(s) required for the propagation of feature annotation.</text>
</comment>
<comment type="pathway">
    <text evidence="1 6">Pyrimidine metabolism; UMP biosynthesis via de novo pathway; UMP from orotate: step 1/2.</text>
</comment>
<keyword evidence="4 6" id="KW-0808">Transferase</keyword>
<feature type="binding site" evidence="6">
    <location>
        <position position="108"/>
    </location>
    <ligand>
        <name>5-phospho-alpha-D-ribose 1-diphosphate</name>
        <dbReference type="ChEBI" id="CHEBI:58017"/>
        <note>ligand shared between dimeric partners</note>
    </ligand>
</feature>
<dbReference type="HAMAP" id="MF_01208">
    <property type="entry name" value="PyrE"/>
    <property type="match status" value="1"/>
</dbReference>
<dbReference type="AlphaFoldDB" id="A0A937AFS1"/>
<dbReference type="EMBL" id="JAERQG010000002">
    <property type="protein sequence ID" value="MBL0765413.1"/>
    <property type="molecule type" value="Genomic_DNA"/>
</dbReference>
<evidence type="ECO:0000256" key="5">
    <source>
        <dbReference type="ARBA" id="ARBA00022975"/>
    </source>
</evidence>
<feature type="binding site" evidence="6">
    <location>
        <position position="106"/>
    </location>
    <ligand>
        <name>5-phospho-alpha-D-ribose 1-diphosphate</name>
        <dbReference type="ChEBI" id="CHEBI:58017"/>
        <note>ligand shared between dimeric partners</note>
    </ligand>
</feature>
<organism evidence="8 9">
    <name type="scientific">Marivirga atlantica</name>
    <dbReference type="NCBI Taxonomy" id="1548457"/>
    <lineage>
        <taxon>Bacteria</taxon>
        <taxon>Pseudomonadati</taxon>
        <taxon>Bacteroidota</taxon>
        <taxon>Cytophagia</taxon>
        <taxon>Cytophagales</taxon>
        <taxon>Marivirgaceae</taxon>
        <taxon>Marivirga</taxon>
    </lineage>
</organism>
<keyword evidence="5 6" id="KW-0665">Pyrimidine biosynthesis</keyword>
<keyword evidence="6" id="KW-0460">Magnesium</keyword>
<evidence type="ECO:0000256" key="2">
    <source>
        <dbReference type="ARBA" id="ARBA00011971"/>
    </source>
</evidence>
<dbReference type="NCBIfam" id="TIGR00336">
    <property type="entry name" value="pyrE"/>
    <property type="match status" value="1"/>
</dbReference>
<dbReference type="CDD" id="cd06223">
    <property type="entry name" value="PRTases_typeI"/>
    <property type="match status" value="1"/>
</dbReference>
<dbReference type="InterPro" id="IPR029057">
    <property type="entry name" value="PRTase-like"/>
</dbReference>